<keyword evidence="2" id="KW-1185">Reference proteome</keyword>
<evidence type="ECO:0000313" key="1">
    <source>
        <dbReference type="EMBL" id="QDB79859.1"/>
    </source>
</evidence>
<evidence type="ECO:0000313" key="2">
    <source>
        <dbReference type="Proteomes" id="UP000313948"/>
    </source>
</evidence>
<dbReference type="Pfam" id="PF04229">
    <property type="entry name" value="GrpB"/>
    <property type="match status" value="1"/>
</dbReference>
<dbReference type="Gene3D" id="3.30.460.10">
    <property type="entry name" value="Beta Polymerase, domain 2"/>
    <property type="match status" value="1"/>
</dbReference>
<dbReference type="Proteomes" id="UP000313948">
    <property type="component" value="Chromosome"/>
</dbReference>
<protein>
    <submittedName>
        <fullName evidence="1">GrpB family protein</fullName>
    </submittedName>
</protein>
<dbReference type="RefSeq" id="WP_139948788.1">
    <property type="nucleotide sequence ID" value="NZ_CP040899.1"/>
</dbReference>
<reference evidence="1 2" key="1">
    <citation type="submission" date="2019-05" db="EMBL/GenBank/DDBJ databases">
        <title>Georgenia *** sp. nov., and Georgenia *** sp. nov., isolated from the intestinal contents of plateau pika (Ochotona curzoniae) in the Qinghai-Tibet plateau of China.</title>
        <authorList>
            <person name="Tian Z."/>
        </authorList>
    </citation>
    <scope>NUCLEOTIDE SEQUENCE [LARGE SCALE GENOMIC DNA]</scope>
    <source>
        <strain evidence="1 2">Z294</strain>
    </source>
</reference>
<dbReference type="PANTHER" id="PTHR34822">
    <property type="entry name" value="GRPB DOMAIN PROTEIN (AFU_ORTHOLOGUE AFUA_1G01530)"/>
    <property type="match status" value="1"/>
</dbReference>
<name>A0ABX5VRV6_9MICO</name>
<dbReference type="EMBL" id="CP040899">
    <property type="protein sequence ID" value="QDB79859.1"/>
    <property type="molecule type" value="Genomic_DNA"/>
</dbReference>
<organism evidence="1 2">
    <name type="scientific">Georgenia wutianyii</name>
    <dbReference type="NCBI Taxonomy" id="2585135"/>
    <lineage>
        <taxon>Bacteria</taxon>
        <taxon>Bacillati</taxon>
        <taxon>Actinomycetota</taxon>
        <taxon>Actinomycetes</taxon>
        <taxon>Micrococcales</taxon>
        <taxon>Bogoriellaceae</taxon>
        <taxon>Georgenia</taxon>
    </lineage>
</organism>
<gene>
    <name evidence="1" type="ORF">FE251_11095</name>
</gene>
<accession>A0ABX5VRV6</accession>
<dbReference type="PANTHER" id="PTHR34822:SF1">
    <property type="entry name" value="GRPB FAMILY PROTEIN"/>
    <property type="match status" value="1"/>
</dbReference>
<dbReference type="SUPFAM" id="SSF81301">
    <property type="entry name" value="Nucleotidyltransferase"/>
    <property type="match status" value="1"/>
</dbReference>
<dbReference type="InterPro" id="IPR043519">
    <property type="entry name" value="NT_sf"/>
</dbReference>
<proteinExistence type="predicted"/>
<sequence length="169" mass="18299">MQPGESVTLVPSRFEEWGRRFAAVAARLEALVPEAHVEHMGSTAVPGLPAKDVVDVLVGVAAPDVVPTARRLVAAGFDLEGQRDHHCWLSSSSRARREVVVHVVEHGGRAWDRRVAFRDLLREDAGARRAYLAVKERAASSAHGWDEYTQAKSGVVADLLASDGSSERG</sequence>
<dbReference type="InterPro" id="IPR007344">
    <property type="entry name" value="GrpB/CoaE"/>
</dbReference>